<dbReference type="GO" id="GO:0035312">
    <property type="term" value="F:5'-3' DNA exonuclease activity"/>
    <property type="evidence" value="ECO:0007669"/>
    <property type="project" value="TreeGrafter"/>
</dbReference>
<dbReference type="InterPro" id="IPR003141">
    <property type="entry name" value="Pol/His_phosphatase_N"/>
</dbReference>
<dbReference type="PATRIC" id="fig|1434118.4.peg.2488"/>
<dbReference type="SUPFAM" id="SSF89550">
    <property type="entry name" value="PHP domain-like"/>
    <property type="match status" value="1"/>
</dbReference>
<organism evidence="2 3">
    <name type="scientific">Methanosarcina siciliae C2J</name>
    <dbReference type="NCBI Taxonomy" id="1434118"/>
    <lineage>
        <taxon>Archaea</taxon>
        <taxon>Methanobacteriati</taxon>
        <taxon>Methanobacteriota</taxon>
        <taxon>Stenosarchaea group</taxon>
        <taxon>Methanomicrobia</taxon>
        <taxon>Methanosarcinales</taxon>
        <taxon>Methanosarcinaceae</taxon>
        <taxon>Methanosarcina</taxon>
    </lineage>
</organism>
<dbReference type="AlphaFoldDB" id="A0A0E3PN09"/>
<reference evidence="2 3" key="1">
    <citation type="submission" date="2014-07" db="EMBL/GenBank/DDBJ databases">
        <title>Methanogenic archaea and the global carbon cycle.</title>
        <authorList>
            <person name="Henriksen J.R."/>
            <person name="Luke J."/>
            <person name="Reinhart S."/>
            <person name="Benedict M.N."/>
            <person name="Youngblut N.D."/>
            <person name="Metcalf M.E."/>
            <person name="Whitaker R.J."/>
            <person name="Metcalf W.W."/>
        </authorList>
    </citation>
    <scope>NUCLEOTIDE SEQUENCE [LARGE SCALE GENOMIC DNA]</scope>
    <source>
        <strain evidence="2 3">C2J</strain>
    </source>
</reference>
<sequence>MKFDLHIHSKYSFDGILDPKKIVKIARKKNLSGIAITDHNTIKGGLKTKEYETEDFKVIVGSEIMTNQGEVIGLILSEEITHKDIQEVIFEIRAQNGIVVVPHPFDDMRRSALQPISKDAKLFDCIESFNSRCIYKKYNDKAAEYSKKHNLAMVAGSDAHFVNEIGNAGITTECEDLREAIRKKEIEIFGKRSMIVNHAFTKGLKTWRKIKYG</sequence>
<dbReference type="InterPro" id="IPR016195">
    <property type="entry name" value="Pol/histidinol_Pase-like"/>
</dbReference>
<dbReference type="Pfam" id="PF13263">
    <property type="entry name" value="PHP_C"/>
    <property type="match status" value="1"/>
</dbReference>
<evidence type="ECO:0000313" key="3">
    <source>
        <dbReference type="Proteomes" id="UP000033123"/>
    </source>
</evidence>
<name>A0A0E3PN09_9EURY</name>
<gene>
    <name evidence="2" type="ORF">MSSAC_1953</name>
</gene>
<dbReference type="Proteomes" id="UP000033123">
    <property type="component" value="Chromosome"/>
</dbReference>
<dbReference type="InterPro" id="IPR052018">
    <property type="entry name" value="PHP_domain"/>
</dbReference>
<feature type="domain" description="Polymerase/histidinol phosphatase N-terminal" evidence="1">
    <location>
        <begin position="3"/>
        <end position="68"/>
    </location>
</feature>
<protein>
    <recommendedName>
        <fullName evidence="1">Polymerase/histidinol phosphatase N-terminal domain-containing protein</fullName>
    </recommendedName>
</protein>
<dbReference type="KEGG" id="msj:MSSAC_1953"/>
<dbReference type="Pfam" id="PF02811">
    <property type="entry name" value="PHP"/>
    <property type="match status" value="1"/>
</dbReference>
<proteinExistence type="predicted"/>
<accession>A0A0E3PN09</accession>
<evidence type="ECO:0000259" key="1">
    <source>
        <dbReference type="SMART" id="SM00481"/>
    </source>
</evidence>
<dbReference type="CDD" id="cd07432">
    <property type="entry name" value="PHP_HisPPase"/>
    <property type="match status" value="1"/>
</dbReference>
<dbReference type="SMART" id="SM00481">
    <property type="entry name" value="POLIIIAc"/>
    <property type="match status" value="1"/>
</dbReference>
<dbReference type="GO" id="GO:0004534">
    <property type="term" value="F:5'-3' RNA exonuclease activity"/>
    <property type="evidence" value="ECO:0007669"/>
    <property type="project" value="TreeGrafter"/>
</dbReference>
<dbReference type="HOGENOM" id="CLU_072983_0_0_2"/>
<dbReference type="PANTHER" id="PTHR42924">
    <property type="entry name" value="EXONUCLEASE"/>
    <property type="match status" value="1"/>
</dbReference>
<dbReference type="InterPro" id="IPR004013">
    <property type="entry name" value="PHP_dom"/>
</dbReference>
<dbReference type="EMBL" id="CP009508">
    <property type="protein sequence ID" value="AKB36543.1"/>
    <property type="molecule type" value="Genomic_DNA"/>
</dbReference>
<dbReference type="PANTHER" id="PTHR42924:SF3">
    <property type="entry name" value="POLYMERASE_HISTIDINOL PHOSPHATASE N-TERMINAL DOMAIN-CONTAINING PROTEIN"/>
    <property type="match status" value="1"/>
</dbReference>
<evidence type="ECO:0000313" key="2">
    <source>
        <dbReference type="EMBL" id="AKB36543.1"/>
    </source>
</evidence>
<dbReference type="Gene3D" id="3.20.20.140">
    <property type="entry name" value="Metal-dependent hydrolases"/>
    <property type="match status" value="1"/>
</dbReference>
<dbReference type="STRING" id="1434118.MSSAC_1953"/>